<dbReference type="SUPFAM" id="SSF55021">
    <property type="entry name" value="ACT-like"/>
    <property type="match status" value="2"/>
</dbReference>
<name>A0A4V3CZA4_LABRH</name>
<organism evidence="4 5">
    <name type="scientific">Labedaea rhizosphaerae</name>
    <dbReference type="NCBI Taxonomy" id="598644"/>
    <lineage>
        <taxon>Bacteria</taxon>
        <taxon>Bacillati</taxon>
        <taxon>Actinomycetota</taxon>
        <taxon>Actinomycetes</taxon>
        <taxon>Pseudonocardiales</taxon>
        <taxon>Pseudonocardiaceae</taxon>
        <taxon>Labedaea</taxon>
    </lineage>
</organism>
<reference evidence="4 5" key="1">
    <citation type="submission" date="2019-03" db="EMBL/GenBank/DDBJ databases">
        <title>Genomic Encyclopedia of Type Strains, Phase IV (KMG-IV): sequencing the most valuable type-strain genomes for metagenomic binning, comparative biology and taxonomic classification.</title>
        <authorList>
            <person name="Goeker M."/>
        </authorList>
    </citation>
    <scope>NUCLEOTIDE SEQUENCE [LARGE SCALE GENOMIC DNA]</scope>
    <source>
        <strain evidence="4 5">DSM 45361</strain>
    </source>
</reference>
<dbReference type="InterPro" id="IPR016540">
    <property type="entry name" value="UCP008459"/>
</dbReference>
<dbReference type="InterPro" id="IPR045865">
    <property type="entry name" value="ACT-like_dom_sf"/>
</dbReference>
<dbReference type="OrthoDB" id="5615858at2"/>
<feature type="domain" description="CASTOR ACT" evidence="2">
    <location>
        <begin position="59"/>
        <end position="121"/>
    </location>
</feature>
<gene>
    <name evidence="4" type="ORF">EV186_103231</name>
</gene>
<comment type="caution">
    <text evidence="4">The sequence shown here is derived from an EMBL/GenBank/DDBJ whole genome shotgun (WGS) entry which is preliminary data.</text>
</comment>
<feature type="transmembrane region" description="Helical" evidence="1">
    <location>
        <begin position="74"/>
        <end position="97"/>
    </location>
</feature>
<dbReference type="InterPro" id="IPR027795">
    <property type="entry name" value="CASTOR_ACT_dom"/>
</dbReference>
<evidence type="ECO:0000259" key="3">
    <source>
        <dbReference type="Pfam" id="PF21631"/>
    </source>
</evidence>
<dbReference type="PIRSF" id="PIRSF008459">
    <property type="entry name" value="UCP008459"/>
    <property type="match status" value="1"/>
</dbReference>
<evidence type="ECO:0000313" key="4">
    <source>
        <dbReference type="EMBL" id="TDP97268.1"/>
    </source>
</evidence>
<accession>A0A4V3CZA4</accession>
<dbReference type="Proteomes" id="UP000295444">
    <property type="component" value="Unassembled WGS sequence"/>
</dbReference>
<evidence type="ECO:0000313" key="5">
    <source>
        <dbReference type="Proteomes" id="UP000295444"/>
    </source>
</evidence>
<dbReference type="RefSeq" id="WP_133850497.1">
    <property type="nucleotide sequence ID" value="NZ_SNXZ01000003.1"/>
</dbReference>
<sequence length="129" mass="13731">MKRLVIDVRPDRYAVGRYPADTPVPPGLLDASGLVSVSRTEEELSVVCREADLPPAEQSEAGWRVLTARGPLEFTLTGIMAALSGALAGAGVSMFALSTYDTDHVLVKESDLERATAALREAGHDVHEA</sequence>
<keyword evidence="1" id="KW-1133">Transmembrane helix</keyword>
<dbReference type="EMBL" id="SNXZ01000003">
    <property type="protein sequence ID" value="TDP97268.1"/>
    <property type="molecule type" value="Genomic_DNA"/>
</dbReference>
<dbReference type="PANTHER" id="PTHR31131:SF6">
    <property type="entry name" value="CASTOR ACT DOMAIN-CONTAINING PROTEIN"/>
    <property type="match status" value="1"/>
</dbReference>
<proteinExistence type="predicted"/>
<dbReference type="Gene3D" id="3.30.2130.10">
    <property type="entry name" value="VC0802-like"/>
    <property type="match status" value="1"/>
</dbReference>
<dbReference type="PANTHER" id="PTHR31131">
    <property type="entry name" value="CHROMOSOME 1, WHOLE GENOME SHOTGUN SEQUENCE"/>
    <property type="match status" value="1"/>
</dbReference>
<protein>
    <submittedName>
        <fullName evidence="4">Uncharacterized protein</fullName>
    </submittedName>
</protein>
<keyword evidence="1" id="KW-0472">Membrane</keyword>
<evidence type="ECO:0000256" key="1">
    <source>
        <dbReference type="SAM" id="Phobius"/>
    </source>
</evidence>
<dbReference type="InterPro" id="IPR051719">
    <property type="entry name" value="CASTOR_mTORC1"/>
</dbReference>
<dbReference type="Pfam" id="PF21631">
    <property type="entry name" value="A9CJY8-like_N"/>
    <property type="match status" value="1"/>
</dbReference>
<dbReference type="AlphaFoldDB" id="A0A4V3CZA4"/>
<dbReference type="InterPro" id="IPR049447">
    <property type="entry name" value="A9CJY8-like_N"/>
</dbReference>
<dbReference type="Pfam" id="PF13840">
    <property type="entry name" value="ACT_7"/>
    <property type="match status" value="1"/>
</dbReference>
<feature type="domain" description="A9CJY8-like N-terminal" evidence="3">
    <location>
        <begin position="11"/>
        <end position="54"/>
    </location>
</feature>
<evidence type="ECO:0000259" key="2">
    <source>
        <dbReference type="Pfam" id="PF13840"/>
    </source>
</evidence>
<keyword evidence="1" id="KW-0812">Transmembrane</keyword>
<keyword evidence="5" id="KW-1185">Reference proteome</keyword>